<dbReference type="SUPFAM" id="SSF56300">
    <property type="entry name" value="Metallo-dependent phosphatases"/>
    <property type="match status" value="1"/>
</dbReference>
<keyword evidence="3" id="KW-1185">Reference proteome</keyword>
<dbReference type="InterPro" id="IPR029052">
    <property type="entry name" value="Metallo-depent_PP-like"/>
</dbReference>
<sequence length="258" mass="28732">MIRIIKTEEKPFHILRYQSSGPKGNIRKVLLPFFRAYAEGLPKDISSIVATSDLQGREIHHRSARLVGEAVAEELVLLQEQKEIPTIDTLLMAGDFYDYPDCRKLGGTGDVTQVWNAFASISQHVIGVHGNHDIVDASQLAPNVTVLDGNTKSIRGIQTGGICGIIGRPDKNQRKTDIDFQSSLNKVIAKKPDILLLHQGPDDPQNQQVGDSMIREIFEMKGQSLVIFGHCHWRTPRIDIGKNQLLNVDNRLYVILPG</sequence>
<dbReference type="EMBL" id="FRFG01000089">
    <property type="protein sequence ID" value="SHO58997.1"/>
    <property type="molecule type" value="Genomic_DNA"/>
</dbReference>
<dbReference type="GO" id="GO:0016787">
    <property type="term" value="F:hydrolase activity"/>
    <property type="evidence" value="ECO:0007669"/>
    <property type="project" value="InterPro"/>
</dbReference>
<proteinExistence type="predicted"/>
<evidence type="ECO:0000313" key="3">
    <source>
        <dbReference type="Proteomes" id="UP000184600"/>
    </source>
</evidence>
<dbReference type="RefSeq" id="WP_073586432.1">
    <property type="nucleotide sequence ID" value="NZ_AP024897.1"/>
</dbReference>
<accession>A0A1M7Z210</accession>
<dbReference type="Gene3D" id="3.60.21.10">
    <property type="match status" value="1"/>
</dbReference>
<protein>
    <submittedName>
        <fullName evidence="2">Calcineurin-like phosphoesterase superfamily domain protein</fullName>
    </submittedName>
</protein>
<dbReference type="Pfam" id="PF00149">
    <property type="entry name" value="Metallophos"/>
    <property type="match status" value="1"/>
</dbReference>
<evidence type="ECO:0000259" key="1">
    <source>
        <dbReference type="Pfam" id="PF00149"/>
    </source>
</evidence>
<dbReference type="STRING" id="1117707.VQ7734_04773"/>
<gene>
    <name evidence="2" type="ORF">VQ7734_04773</name>
</gene>
<dbReference type="Proteomes" id="UP000184600">
    <property type="component" value="Unassembled WGS sequence"/>
</dbReference>
<dbReference type="InterPro" id="IPR004843">
    <property type="entry name" value="Calcineurin-like_PHP"/>
</dbReference>
<dbReference type="AlphaFoldDB" id="A0A1M7Z210"/>
<name>A0A1M7Z210_9VIBR</name>
<evidence type="ECO:0000313" key="2">
    <source>
        <dbReference type="EMBL" id="SHO58997.1"/>
    </source>
</evidence>
<dbReference type="OrthoDB" id="2729229at2"/>
<organism evidence="2 3">
    <name type="scientific">Vibrio quintilis</name>
    <dbReference type="NCBI Taxonomy" id="1117707"/>
    <lineage>
        <taxon>Bacteria</taxon>
        <taxon>Pseudomonadati</taxon>
        <taxon>Pseudomonadota</taxon>
        <taxon>Gammaproteobacteria</taxon>
        <taxon>Vibrionales</taxon>
        <taxon>Vibrionaceae</taxon>
        <taxon>Vibrio</taxon>
    </lineage>
</organism>
<reference evidence="3" key="1">
    <citation type="submission" date="2016-12" db="EMBL/GenBank/DDBJ databases">
        <authorList>
            <person name="Rodrigo-Torres L."/>
            <person name="Arahal R.D."/>
            <person name="Lucena T."/>
        </authorList>
    </citation>
    <scope>NUCLEOTIDE SEQUENCE [LARGE SCALE GENOMIC DNA]</scope>
</reference>
<feature type="domain" description="Calcineurin-like phosphoesterase" evidence="1">
    <location>
        <begin position="48"/>
        <end position="232"/>
    </location>
</feature>